<dbReference type="OMA" id="APSFCEI"/>
<gene>
    <name evidence="16" type="ORF">MANES_04G034500v8</name>
</gene>
<evidence type="ECO:0000256" key="13">
    <source>
        <dbReference type="SAM" id="MobiDB-lite"/>
    </source>
</evidence>
<keyword evidence="8" id="KW-0418">Kinase</keyword>
<feature type="binding site" evidence="11">
    <location>
        <position position="546"/>
    </location>
    <ligand>
        <name>ATP</name>
        <dbReference type="ChEBI" id="CHEBI:30616"/>
    </ligand>
</feature>
<dbReference type="InterPro" id="IPR014729">
    <property type="entry name" value="Rossmann-like_a/b/a_fold"/>
</dbReference>
<dbReference type="CDD" id="cd16655">
    <property type="entry name" value="RING-Ubox_WDSUB1-like"/>
    <property type="match status" value="1"/>
</dbReference>
<keyword evidence="7 11" id="KW-0547">Nucleotide-binding</keyword>
<proteinExistence type="predicted"/>
<dbReference type="Gramene" id="Manes.04G034500.1.v8.1">
    <property type="protein sequence ID" value="Manes.04G034500.1.v8.1.CDS"/>
    <property type="gene ID" value="Manes.04G034500.v8.1"/>
</dbReference>
<evidence type="ECO:0000256" key="10">
    <source>
        <dbReference type="ARBA" id="ARBA00022840"/>
    </source>
</evidence>
<dbReference type="Gene3D" id="3.30.40.10">
    <property type="entry name" value="Zinc/RING finger domain, C3HC4 (zinc finger)"/>
    <property type="match status" value="1"/>
</dbReference>
<dbReference type="EMBL" id="CM004390">
    <property type="protein sequence ID" value="OAY51809.1"/>
    <property type="molecule type" value="Genomic_DNA"/>
</dbReference>
<dbReference type="STRING" id="3983.A0A2C9W1N2"/>
<dbReference type="SUPFAM" id="SSF56112">
    <property type="entry name" value="Protein kinase-like (PK-like)"/>
    <property type="match status" value="1"/>
</dbReference>
<dbReference type="OrthoDB" id="4062651at2759"/>
<dbReference type="InterPro" id="IPR017441">
    <property type="entry name" value="Protein_kinase_ATP_BS"/>
</dbReference>
<evidence type="ECO:0000256" key="11">
    <source>
        <dbReference type="PROSITE-ProRule" id="PRU10141"/>
    </source>
</evidence>
<evidence type="ECO:0000256" key="1">
    <source>
        <dbReference type="ARBA" id="ARBA00000900"/>
    </source>
</evidence>
<keyword evidence="17" id="KW-1185">Reference proteome</keyword>
<dbReference type="PROSITE" id="PS00108">
    <property type="entry name" value="PROTEIN_KINASE_ST"/>
    <property type="match status" value="1"/>
</dbReference>
<comment type="function">
    <text evidence="2">Functions as an E3 ubiquitin ligase.</text>
</comment>
<keyword evidence="6" id="KW-0808">Transferase</keyword>
<comment type="catalytic activity">
    <reaction evidence="1">
        <text>S-ubiquitinyl-[E2 ubiquitin-conjugating enzyme]-L-cysteine + [acceptor protein]-L-lysine = [E2 ubiquitin-conjugating enzyme]-L-cysteine + N(6)-ubiquitinyl-[acceptor protein]-L-lysine.</text>
        <dbReference type="EC" id="2.3.2.27"/>
    </reaction>
</comment>
<feature type="region of interest" description="Disordered" evidence="13">
    <location>
        <begin position="307"/>
        <end position="330"/>
    </location>
</feature>
<comment type="caution">
    <text evidence="16">The sequence shown here is derived from an EMBL/GenBank/DDBJ whole genome shotgun (WGS) entry which is preliminary data.</text>
</comment>
<dbReference type="Gene3D" id="3.30.200.20">
    <property type="entry name" value="Phosphorylase Kinase, domain 1"/>
    <property type="match status" value="1"/>
</dbReference>
<keyword evidence="9" id="KW-0833">Ubl conjugation pathway</keyword>
<dbReference type="SMART" id="SM00504">
    <property type="entry name" value="Ubox"/>
    <property type="match status" value="1"/>
</dbReference>
<dbReference type="SUPFAM" id="SSF57850">
    <property type="entry name" value="RING/U-box"/>
    <property type="match status" value="1"/>
</dbReference>
<dbReference type="PANTHER" id="PTHR45647">
    <property type="entry name" value="OS02G0152300 PROTEIN"/>
    <property type="match status" value="1"/>
</dbReference>
<dbReference type="InterPro" id="IPR000719">
    <property type="entry name" value="Prot_kinase_dom"/>
</dbReference>
<comment type="pathway">
    <text evidence="3">Protein modification; protein ubiquitination.</text>
</comment>
<keyword evidence="10 11" id="KW-0067">ATP-binding</keyword>
<dbReference type="GO" id="GO:0016567">
    <property type="term" value="P:protein ubiquitination"/>
    <property type="evidence" value="ECO:0007669"/>
    <property type="project" value="UniProtKB-UniPathway"/>
</dbReference>
<evidence type="ECO:0000256" key="8">
    <source>
        <dbReference type="ARBA" id="ARBA00022777"/>
    </source>
</evidence>
<dbReference type="Gene3D" id="3.40.50.620">
    <property type="entry name" value="HUPs"/>
    <property type="match status" value="1"/>
</dbReference>
<dbReference type="SMART" id="SM00220">
    <property type="entry name" value="S_TKc"/>
    <property type="match status" value="1"/>
</dbReference>
<evidence type="ECO:0000256" key="5">
    <source>
        <dbReference type="ARBA" id="ARBA00022527"/>
    </source>
</evidence>
<dbReference type="PROSITE" id="PS50011">
    <property type="entry name" value="PROTEIN_KINASE_DOM"/>
    <property type="match status" value="1"/>
</dbReference>
<dbReference type="InterPro" id="IPR008271">
    <property type="entry name" value="Ser/Thr_kinase_AS"/>
</dbReference>
<feature type="coiled-coil region" evidence="12">
    <location>
        <begin position="348"/>
        <end position="426"/>
    </location>
</feature>
<evidence type="ECO:0000259" key="15">
    <source>
        <dbReference type="PROSITE" id="PS51698"/>
    </source>
</evidence>
<dbReference type="InterPro" id="IPR011009">
    <property type="entry name" value="Kinase-like_dom_sf"/>
</dbReference>
<dbReference type="Pfam" id="PF04564">
    <property type="entry name" value="U-box"/>
    <property type="match status" value="1"/>
</dbReference>
<dbReference type="GO" id="GO:0005524">
    <property type="term" value="F:ATP binding"/>
    <property type="evidence" value="ECO:0007669"/>
    <property type="project" value="UniProtKB-UniRule"/>
</dbReference>
<name>A0A2C9W1N2_MANES</name>
<dbReference type="PANTHER" id="PTHR45647:SF43">
    <property type="entry name" value="OS10G0100500 PROTEIN"/>
    <property type="match status" value="1"/>
</dbReference>
<evidence type="ECO:0000259" key="14">
    <source>
        <dbReference type="PROSITE" id="PS50011"/>
    </source>
</evidence>
<evidence type="ECO:0000256" key="9">
    <source>
        <dbReference type="ARBA" id="ARBA00022786"/>
    </source>
</evidence>
<evidence type="ECO:0000256" key="4">
    <source>
        <dbReference type="ARBA" id="ARBA00012483"/>
    </source>
</evidence>
<dbReference type="Proteomes" id="UP000091857">
    <property type="component" value="Chromosome 4"/>
</dbReference>
<organism evidence="16 17">
    <name type="scientific">Manihot esculenta</name>
    <name type="common">Cassava</name>
    <name type="synonym">Jatropha manihot</name>
    <dbReference type="NCBI Taxonomy" id="3983"/>
    <lineage>
        <taxon>Eukaryota</taxon>
        <taxon>Viridiplantae</taxon>
        <taxon>Streptophyta</taxon>
        <taxon>Embryophyta</taxon>
        <taxon>Tracheophyta</taxon>
        <taxon>Spermatophyta</taxon>
        <taxon>Magnoliopsida</taxon>
        <taxon>eudicotyledons</taxon>
        <taxon>Gunneridae</taxon>
        <taxon>Pentapetalae</taxon>
        <taxon>rosids</taxon>
        <taxon>fabids</taxon>
        <taxon>Malpighiales</taxon>
        <taxon>Euphorbiaceae</taxon>
        <taxon>Crotonoideae</taxon>
        <taxon>Manihoteae</taxon>
        <taxon>Manihot</taxon>
    </lineage>
</organism>
<evidence type="ECO:0000256" key="3">
    <source>
        <dbReference type="ARBA" id="ARBA00004906"/>
    </source>
</evidence>
<evidence type="ECO:0000256" key="6">
    <source>
        <dbReference type="ARBA" id="ARBA00022679"/>
    </source>
</evidence>
<dbReference type="GO" id="GO:0004674">
    <property type="term" value="F:protein serine/threonine kinase activity"/>
    <property type="evidence" value="ECO:0007669"/>
    <property type="project" value="UniProtKB-KW"/>
</dbReference>
<dbReference type="InterPro" id="IPR003613">
    <property type="entry name" value="Ubox_domain"/>
</dbReference>
<evidence type="ECO:0000256" key="12">
    <source>
        <dbReference type="SAM" id="Coils"/>
    </source>
</evidence>
<dbReference type="PROSITE" id="PS51698">
    <property type="entry name" value="U_BOX"/>
    <property type="match status" value="1"/>
</dbReference>
<evidence type="ECO:0000313" key="16">
    <source>
        <dbReference type="EMBL" id="OAY51809.1"/>
    </source>
</evidence>
<dbReference type="UniPathway" id="UPA00143"/>
<feature type="domain" description="U-box" evidence="15">
    <location>
        <begin position="791"/>
        <end position="862"/>
    </location>
</feature>
<reference evidence="17" key="1">
    <citation type="journal article" date="2016" name="Nat. Biotechnol.">
        <title>Sequencing wild and cultivated cassava and related species reveals extensive interspecific hybridization and genetic diversity.</title>
        <authorList>
            <person name="Bredeson J.V."/>
            <person name="Lyons J.B."/>
            <person name="Prochnik S.E."/>
            <person name="Wu G.A."/>
            <person name="Ha C.M."/>
            <person name="Edsinger-Gonzales E."/>
            <person name="Grimwood J."/>
            <person name="Schmutz J."/>
            <person name="Rabbi I.Y."/>
            <person name="Egesi C."/>
            <person name="Nauluvula P."/>
            <person name="Lebot V."/>
            <person name="Ndunguru J."/>
            <person name="Mkamilo G."/>
            <person name="Bart R.S."/>
            <person name="Setter T.L."/>
            <person name="Gleadow R.M."/>
            <person name="Kulakow P."/>
            <person name="Ferguson M.E."/>
            <person name="Rounsley S."/>
            <person name="Rokhsar D.S."/>
        </authorList>
    </citation>
    <scope>NUCLEOTIDE SEQUENCE [LARGE SCALE GENOMIC DNA]</scope>
    <source>
        <strain evidence="17">cv. AM560-2</strain>
    </source>
</reference>
<feature type="domain" description="Protein kinase" evidence="14">
    <location>
        <begin position="518"/>
        <end position="788"/>
    </location>
</feature>
<sequence length="862" mass="96323">MEFFNPTHPPLLEPARESLSGLSSPEVFRTRFGRMASSQLPDIVEESGGVSVSVNGGSCGGDADKVYVAVGKSVKKTLGLLHWSFKRFGSREICILHVHQPSPLIPTLLGKLPASQANAEVVSAHRRQEREQTKKLLEIYLAICHRAKVEASIITTDCDYVQNGIVQLLNRHGARMLVMGTGPGNCMKVKKGSIKENYVAKSAPLYCAIWFINKRKHVWMREASERSTFLPSYDHARGGSMETLSSKSLQYSKNILPLQPEYLCSSSSTGITCAQISHCAQSESTCAEVPMLHTRSRSTDTHFLHSVHSSFSPRSSSSGTSTERSVTSDSDSKVEEVSLYCQLEELRIEAEASRNEAFEEMLKRKKLEFQTLEAISKVKIFDSAYANEVKLRKEAENALRNAVEEQEKLLEAKEEVTKQLQQAMRSVAFLDSHVQEANYRRDGAAGELELIQTSIATLRQEKQTIRWQKMEAARWLERWKNRGQAGAPKCNGLLGFVEELPELAEFSESDLQTATCNFSESFKLGQGGYGYVYKGEMLGRTVAIKKLHSNNMQGQSEFQKEVQVLGRLQHPHLVTLLGACPEASSLVYEYMPNGSLHDSLFRRSNISPLTWKVRVRIIAEISSALCFLHSSKPEKIVHGDLKPQNILLDSELSCKICEFGICRLVTDDTLSCPSFRRGAEPKGAFPYTDPEFQRVGVLTTKSDIYSFGVIILQLLTGRPPVGLVGEVRRTMSCGKLASILDPSAGEWPTFVSKRLGDLGLHFCELSSRERPELTPALVRELEQLHITEERPVPSFFLCPILQEIMHDPQVAADGFTYEGEALRGWLENGRETSPMTNLKLSHLHLTPNHALRLAIQDWLCKF</sequence>
<evidence type="ECO:0000256" key="7">
    <source>
        <dbReference type="ARBA" id="ARBA00022741"/>
    </source>
</evidence>
<dbReference type="Pfam" id="PF07714">
    <property type="entry name" value="PK_Tyr_Ser-Thr"/>
    <property type="match status" value="1"/>
</dbReference>
<dbReference type="SUPFAM" id="SSF52402">
    <property type="entry name" value="Adenine nucleotide alpha hydrolases-like"/>
    <property type="match status" value="1"/>
</dbReference>
<dbReference type="AlphaFoldDB" id="A0A2C9W1N2"/>
<accession>A0A2C9W1N2</accession>
<dbReference type="InterPro" id="IPR001245">
    <property type="entry name" value="Ser-Thr/Tyr_kinase_cat_dom"/>
</dbReference>
<dbReference type="CDD" id="cd01989">
    <property type="entry name" value="USP_STK_Ubox_N"/>
    <property type="match status" value="1"/>
</dbReference>
<feature type="compositionally biased region" description="Low complexity" evidence="13">
    <location>
        <begin position="307"/>
        <end position="328"/>
    </location>
</feature>
<protein>
    <recommendedName>
        <fullName evidence="4">RING-type E3 ubiquitin transferase</fullName>
        <ecNumber evidence="4">2.3.2.27</ecNumber>
    </recommendedName>
</protein>
<dbReference type="InterPro" id="IPR013083">
    <property type="entry name" value="Znf_RING/FYVE/PHD"/>
</dbReference>
<dbReference type="GO" id="GO:0061630">
    <property type="term" value="F:ubiquitin protein ligase activity"/>
    <property type="evidence" value="ECO:0007669"/>
    <property type="project" value="UniProtKB-EC"/>
</dbReference>
<dbReference type="Gene3D" id="1.10.510.10">
    <property type="entry name" value="Transferase(Phosphotransferase) domain 1"/>
    <property type="match status" value="1"/>
</dbReference>
<dbReference type="PROSITE" id="PS00107">
    <property type="entry name" value="PROTEIN_KINASE_ATP"/>
    <property type="match status" value="1"/>
</dbReference>
<keyword evidence="12" id="KW-0175">Coiled coil</keyword>
<dbReference type="EC" id="2.3.2.27" evidence="4"/>
<evidence type="ECO:0000313" key="17">
    <source>
        <dbReference type="Proteomes" id="UP000091857"/>
    </source>
</evidence>
<dbReference type="InterPro" id="IPR051348">
    <property type="entry name" value="U-box_ubiquitin_ligases"/>
</dbReference>
<evidence type="ECO:0000256" key="2">
    <source>
        <dbReference type="ARBA" id="ARBA00003861"/>
    </source>
</evidence>
<keyword evidence="5" id="KW-0723">Serine/threonine-protein kinase</keyword>